<protein>
    <submittedName>
        <fullName evidence="2">(2Fe-2S)-binding protein</fullName>
    </submittedName>
</protein>
<proteinExistence type="predicted"/>
<dbReference type="GO" id="GO:0003824">
    <property type="term" value="F:catalytic activity"/>
    <property type="evidence" value="ECO:0007669"/>
    <property type="project" value="UniProtKB-ARBA"/>
</dbReference>
<evidence type="ECO:0000259" key="1">
    <source>
        <dbReference type="Pfam" id="PF06276"/>
    </source>
</evidence>
<evidence type="ECO:0000313" key="4">
    <source>
        <dbReference type="Proteomes" id="UP000677265"/>
    </source>
</evidence>
<dbReference type="GO" id="GO:0051537">
    <property type="term" value="F:2 iron, 2 sulfur cluster binding"/>
    <property type="evidence" value="ECO:0007669"/>
    <property type="project" value="InterPro"/>
</dbReference>
<comment type="caution">
    <text evidence="2">The sequence shown here is derived from an EMBL/GenBank/DDBJ whole genome shotgun (WGS) entry which is preliminary data.</text>
</comment>
<organism evidence="2">
    <name type="scientific">Neobacillus citreus</name>
    <dbReference type="NCBI Taxonomy" id="2833578"/>
    <lineage>
        <taxon>Bacteria</taxon>
        <taxon>Bacillati</taxon>
        <taxon>Bacillota</taxon>
        <taxon>Bacilli</taxon>
        <taxon>Bacillales</taxon>
        <taxon>Bacillaceae</taxon>
        <taxon>Neobacillus</taxon>
    </lineage>
</organism>
<dbReference type="AlphaFoldDB" id="A0A942YAE7"/>
<keyword evidence="4" id="KW-1185">Reference proteome</keyword>
<evidence type="ECO:0000313" key="3">
    <source>
        <dbReference type="EMBL" id="MCH6267582.1"/>
    </source>
</evidence>
<sequence length="265" mass="30494">MVKLLTDEEIAVLSKYRLKAALEDSFEAAHLLDEAFLKNFMADLSKTIGAPSEKIASSIFIKRYAFLAVISLYAMTAWNKKINVSFEAVKMEAASEESNWLPAFSLKDFTAEDWDTREARSQWRKGVVKELFAKNIYPLITLFEKTFGISKLILWENIAVYIFWLYESQLKEHKNAVEDFSFLIFEAEGSLFGRYKLNPLQKYYVEKIYLDEQAEEVRIRKTCCFTYQLEGSSKRCKTCPCSLNVKNGRCQEDGEGFCSAVRGLA</sequence>
<dbReference type="Pfam" id="PF06276">
    <property type="entry name" value="FhuF"/>
    <property type="match status" value="1"/>
</dbReference>
<dbReference type="RefSeq" id="WP_213144312.1">
    <property type="nucleotide sequence ID" value="NZ_JAGYPE020000039.1"/>
</dbReference>
<dbReference type="EMBL" id="JAGYPE010000004">
    <property type="protein sequence ID" value="MBS4184431.1"/>
    <property type="molecule type" value="Genomic_DNA"/>
</dbReference>
<reference evidence="2" key="1">
    <citation type="submission" date="2021-05" db="EMBL/GenBank/DDBJ databases">
        <title>Novel Bacillus species.</title>
        <authorList>
            <person name="Liu G."/>
        </authorList>
    </citation>
    <scope>NUCLEOTIDE SEQUENCE</scope>
    <source>
        <strain evidence="2 4">FJAT-50051</strain>
    </source>
</reference>
<dbReference type="Proteomes" id="UP000677265">
    <property type="component" value="Unassembled WGS sequence"/>
</dbReference>
<evidence type="ECO:0000313" key="2">
    <source>
        <dbReference type="EMBL" id="MBS4184431.1"/>
    </source>
</evidence>
<gene>
    <name evidence="3" type="ORF">KHB02_018850</name>
    <name evidence="2" type="ORF">KHB02_23840</name>
</gene>
<feature type="domain" description="Aerobactin siderophore biosynthesis IucA/IucC-like C-terminal" evidence="1">
    <location>
        <begin position="59"/>
        <end position="200"/>
    </location>
</feature>
<name>A0A942YAE7_9BACI</name>
<dbReference type="InterPro" id="IPR022770">
    <property type="entry name" value="IucA/IucC-like_C"/>
</dbReference>
<accession>A0A942YAE7</accession>
<dbReference type="EMBL" id="JAGYPE020000039">
    <property type="protein sequence ID" value="MCH6267582.1"/>
    <property type="molecule type" value="Genomic_DNA"/>
</dbReference>